<evidence type="ECO:0000256" key="5">
    <source>
        <dbReference type="ARBA" id="ARBA00023136"/>
    </source>
</evidence>
<dbReference type="InterPro" id="IPR054549">
    <property type="entry name" value="UVB_sens_RUS_dom"/>
</dbReference>
<feature type="domain" description="Protein root UVB sensitive/RUS" evidence="6">
    <location>
        <begin position="2"/>
        <end position="208"/>
    </location>
</feature>
<sequence length="327" mass="35699">VRYQIFNGLQAFCSSLATMLSSRAVLEGFGVGNANATSNAALIITVMQDVASRLTTIVSAYFIGTMLVPEAKTYRLLADVLNDSAIVLDTLTPHYPEYRVPMLCLSASLRSLCAIAAGGSKTAISVHFARRGDLGDLNAKDSSKETVLALMGMLLGSLIVPKVTNPSAIYLLLSGLVTMHLLINYLGIRGLELVTLNRQRATLLWKSFEVSMHASVPTPAVLAQQERLFFNHQGLPKFALHGIPSTQSMTANEDGYILCPHNEVWIVLKEGHGPITQLRAWVHALGGDLKHFQHFVESLERQGWIVNEGGLVTRLPRRVIISNPKSE</sequence>
<protein>
    <recommendedName>
        <fullName evidence="6">Protein root UVB sensitive/RUS domain-containing protein</fullName>
    </recommendedName>
</protein>
<keyword evidence="4" id="KW-1133">Transmembrane helix</keyword>
<organism evidence="7 8">
    <name type="scientific">Cylindrobasidium torrendii FP15055 ss-10</name>
    <dbReference type="NCBI Taxonomy" id="1314674"/>
    <lineage>
        <taxon>Eukaryota</taxon>
        <taxon>Fungi</taxon>
        <taxon>Dikarya</taxon>
        <taxon>Basidiomycota</taxon>
        <taxon>Agaricomycotina</taxon>
        <taxon>Agaricomycetes</taxon>
        <taxon>Agaricomycetidae</taxon>
        <taxon>Agaricales</taxon>
        <taxon>Marasmiineae</taxon>
        <taxon>Physalacriaceae</taxon>
        <taxon>Cylindrobasidium</taxon>
    </lineage>
</organism>
<dbReference type="PANTHER" id="PTHR12770">
    <property type="entry name" value="RUS1 FAMILY PROTEIN C16ORF58"/>
    <property type="match status" value="1"/>
</dbReference>
<proteinExistence type="inferred from homology"/>
<keyword evidence="8" id="KW-1185">Reference proteome</keyword>
<keyword evidence="5" id="KW-0472">Membrane</keyword>
<dbReference type="InterPro" id="IPR006968">
    <property type="entry name" value="RUS_fam"/>
</dbReference>
<dbReference type="EMBL" id="KN880442">
    <property type="protein sequence ID" value="KIY72534.1"/>
    <property type="molecule type" value="Genomic_DNA"/>
</dbReference>
<evidence type="ECO:0000313" key="8">
    <source>
        <dbReference type="Proteomes" id="UP000054007"/>
    </source>
</evidence>
<dbReference type="AlphaFoldDB" id="A0A0D7BQU1"/>
<dbReference type="GO" id="GO:0016020">
    <property type="term" value="C:membrane"/>
    <property type="evidence" value="ECO:0007669"/>
    <property type="project" value="UniProtKB-SubCell"/>
</dbReference>
<dbReference type="Pfam" id="PF04884">
    <property type="entry name" value="UVB_sens_prot"/>
    <property type="match status" value="1"/>
</dbReference>
<evidence type="ECO:0000256" key="4">
    <source>
        <dbReference type="ARBA" id="ARBA00022989"/>
    </source>
</evidence>
<evidence type="ECO:0000256" key="2">
    <source>
        <dbReference type="ARBA" id="ARBA00007558"/>
    </source>
</evidence>
<evidence type="ECO:0000256" key="3">
    <source>
        <dbReference type="ARBA" id="ARBA00022692"/>
    </source>
</evidence>
<evidence type="ECO:0000256" key="1">
    <source>
        <dbReference type="ARBA" id="ARBA00004370"/>
    </source>
</evidence>
<dbReference type="PANTHER" id="PTHR12770:SF31">
    <property type="entry name" value="RUS FAMILY MEMBER 1"/>
    <property type="match status" value="1"/>
</dbReference>
<keyword evidence="3" id="KW-0812">Transmembrane</keyword>
<gene>
    <name evidence="7" type="ORF">CYLTODRAFT_343854</name>
</gene>
<evidence type="ECO:0000259" key="6">
    <source>
        <dbReference type="Pfam" id="PF04884"/>
    </source>
</evidence>
<reference evidence="7 8" key="1">
    <citation type="journal article" date="2015" name="Fungal Genet. Biol.">
        <title>Evolution of novel wood decay mechanisms in Agaricales revealed by the genome sequences of Fistulina hepatica and Cylindrobasidium torrendii.</title>
        <authorList>
            <person name="Floudas D."/>
            <person name="Held B.W."/>
            <person name="Riley R."/>
            <person name="Nagy L.G."/>
            <person name="Koehler G."/>
            <person name="Ransdell A.S."/>
            <person name="Younus H."/>
            <person name="Chow J."/>
            <person name="Chiniquy J."/>
            <person name="Lipzen A."/>
            <person name="Tritt A."/>
            <person name="Sun H."/>
            <person name="Haridas S."/>
            <person name="LaButti K."/>
            <person name="Ohm R.A."/>
            <person name="Kues U."/>
            <person name="Blanchette R.A."/>
            <person name="Grigoriev I.V."/>
            <person name="Minto R.E."/>
            <person name="Hibbett D.S."/>
        </authorList>
    </citation>
    <scope>NUCLEOTIDE SEQUENCE [LARGE SCALE GENOMIC DNA]</scope>
    <source>
        <strain evidence="7 8">FP15055 ss-10</strain>
    </source>
</reference>
<name>A0A0D7BQU1_9AGAR</name>
<evidence type="ECO:0000313" key="7">
    <source>
        <dbReference type="EMBL" id="KIY72534.1"/>
    </source>
</evidence>
<feature type="non-terminal residue" evidence="7">
    <location>
        <position position="1"/>
    </location>
</feature>
<dbReference type="Proteomes" id="UP000054007">
    <property type="component" value="Unassembled WGS sequence"/>
</dbReference>
<accession>A0A0D7BQU1</accession>
<comment type="subcellular location">
    <subcellularLocation>
        <location evidence="1">Membrane</location>
    </subcellularLocation>
</comment>
<comment type="similarity">
    <text evidence="2">Belongs to the RUS1 family.</text>
</comment>
<dbReference type="OrthoDB" id="364779at2759"/>